<evidence type="ECO:0000256" key="4">
    <source>
        <dbReference type="ARBA" id="ARBA00022692"/>
    </source>
</evidence>
<dbReference type="OrthoDB" id="8479787at2"/>
<comment type="similarity">
    <text evidence="2 7">Belongs to the ExbD/TolR family.</text>
</comment>
<dbReference type="EMBL" id="JMQM01000001">
    <property type="protein sequence ID" value="KFB09816.1"/>
    <property type="molecule type" value="Genomic_DNA"/>
</dbReference>
<keyword evidence="5 8" id="KW-1133">Transmembrane helix</keyword>
<dbReference type="STRING" id="472175.EL18_00835"/>
<keyword evidence="10" id="KW-1185">Reference proteome</keyword>
<dbReference type="InterPro" id="IPR003400">
    <property type="entry name" value="ExbD"/>
</dbReference>
<gene>
    <name evidence="9" type="ORF">EL18_00835</name>
</gene>
<dbReference type="GO" id="GO:0015031">
    <property type="term" value="P:protein transport"/>
    <property type="evidence" value="ECO:0007669"/>
    <property type="project" value="UniProtKB-KW"/>
</dbReference>
<dbReference type="Proteomes" id="UP000053675">
    <property type="component" value="Unassembled WGS sequence"/>
</dbReference>
<evidence type="ECO:0000256" key="6">
    <source>
        <dbReference type="ARBA" id="ARBA00023136"/>
    </source>
</evidence>
<proteinExistence type="inferred from homology"/>
<evidence type="ECO:0000313" key="9">
    <source>
        <dbReference type="EMBL" id="KFB09816.1"/>
    </source>
</evidence>
<evidence type="ECO:0000256" key="5">
    <source>
        <dbReference type="ARBA" id="ARBA00022989"/>
    </source>
</evidence>
<keyword evidence="4 7" id="KW-0812">Transmembrane</keyword>
<sequence length="126" mass="13608">MRLSRPKAANRGEPTIALINIVFLMLIFFLIAGTLVPPQPEQLELITTREAQNAAPPDTLFVDSDGQLMQASGPVTIEDFLDGMDEGATIRLAADRNLPAARLIEVAAKLREAGAAKVVVVTERSR</sequence>
<comment type="caution">
    <text evidence="9">The sequence shown here is derived from an EMBL/GenBank/DDBJ whole genome shotgun (WGS) entry which is preliminary data.</text>
</comment>
<dbReference type="AlphaFoldDB" id="A0A084UA30"/>
<dbReference type="PANTHER" id="PTHR30558">
    <property type="entry name" value="EXBD MEMBRANE COMPONENT OF PMF-DRIVEN MACROMOLECULE IMPORT SYSTEM"/>
    <property type="match status" value="1"/>
</dbReference>
<dbReference type="RefSeq" id="WP_036480035.1">
    <property type="nucleotide sequence ID" value="NZ_JMQM01000001.1"/>
</dbReference>
<dbReference type="GO" id="GO:0022857">
    <property type="term" value="F:transmembrane transporter activity"/>
    <property type="evidence" value="ECO:0007669"/>
    <property type="project" value="InterPro"/>
</dbReference>
<keyword evidence="7" id="KW-0653">Protein transport</keyword>
<keyword evidence="3" id="KW-1003">Cell membrane</keyword>
<evidence type="ECO:0000256" key="2">
    <source>
        <dbReference type="ARBA" id="ARBA00005811"/>
    </source>
</evidence>
<dbReference type="PATRIC" id="fig|472175.3.peg.847"/>
<protein>
    <submittedName>
        <fullName evidence="9">Biopolymer transport protein ExbD/TolR</fullName>
    </submittedName>
</protein>
<name>A0A084UA30_9HYPH</name>
<feature type="transmembrane region" description="Helical" evidence="8">
    <location>
        <begin position="16"/>
        <end position="36"/>
    </location>
</feature>
<evidence type="ECO:0000256" key="1">
    <source>
        <dbReference type="ARBA" id="ARBA00004162"/>
    </source>
</evidence>
<dbReference type="eggNOG" id="COG0848">
    <property type="taxonomic scope" value="Bacteria"/>
</dbReference>
<dbReference type="Pfam" id="PF02472">
    <property type="entry name" value="ExbD"/>
    <property type="match status" value="1"/>
</dbReference>
<keyword evidence="7" id="KW-0813">Transport</keyword>
<comment type="subcellular location">
    <subcellularLocation>
        <location evidence="1">Cell membrane</location>
        <topology evidence="1">Single-pass membrane protein</topology>
    </subcellularLocation>
    <subcellularLocation>
        <location evidence="7">Cell membrane</location>
        <topology evidence="7">Single-pass type II membrane protein</topology>
    </subcellularLocation>
</comment>
<accession>A0A084UA30</accession>
<keyword evidence="6 8" id="KW-0472">Membrane</keyword>
<evidence type="ECO:0000256" key="8">
    <source>
        <dbReference type="SAM" id="Phobius"/>
    </source>
</evidence>
<evidence type="ECO:0000313" key="10">
    <source>
        <dbReference type="Proteomes" id="UP000053675"/>
    </source>
</evidence>
<evidence type="ECO:0000256" key="3">
    <source>
        <dbReference type="ARBA" id="ARBA00022475"/>
    </source>
</evidence>
<dbReference type="GO" id="GO:0005886">
    <property type="term" value="C:plasma membrane"/>
    <property type="evidence" value="ECO:0007669"/>
    <property type="project" value="UniProtKB-SubCell"/>
</dbReference>
<organism evidence="9 10">
    <name type="scientific">Nitratireductor basaltis</name>
    <dbReference type="NCBI Taxonomy" id="472175"/>
    <lineage>
        <taxon>Bacteria</taxon>
        <taxon>Pseudomonadati</taxon>
        <taxon>Pseudomonadota</taxon>
        <taxon>Alphaproteobacteria</taxon>
        <taxon>Hyphomicrobiales</taxon>
        <taxon>Phyllobacteriaceae</taxon>
        <taxon>Nitratireductor</taxon>
    </lineage>
</organism>
<evidence type="ECO:0000256" key="7">
    <source>
        <dbReference type="RuleBase" id="RU003879"/>
    </source>
</evidence>
<reference evidence="9 10" key="1">
    <citation type="submission" date="2014-05" db="EMBL/GenBank/DDBJ databases">
        <title>Draft Genome Sequence of Nitratireductor basaltis Strain UMTGB225, A Marine Bacterium Isolated from Green Barrel Tunicate.</title>
        <authorList>
            <person name="Gan H.Y."/>
        </authorList>
    </citation>
    <scope>NUCLEOTIDE SEQUENCE [LARGE SCALE GENOMIC DNA]</scope>
    <source>
        <strain evidence="9 10">UMTGB225</strain>
    </source>
</reference>